<gene>
    <name evidence="2" type="ORF">GCM10009564_35520</name>
</gene>
<evidence type="ECO:0000313" key="3">
    <source>
        <dbReference type="Proteomes" id="UP001501072"/>
    </source>
</evidence>
<dbReference type="EMBL" id="BAAAHU010000037">
    <property type="protein sequence ID" value="GAA1012272.1"/>
    <property type="molecule type" value="Genomic_DNA"/>
</dbReference>
<keyword evidence="3" id="KW-1185">Reference proteome</keyword>
<sequence length="69" mass="7797">MKDENEGRGDTATGRATRRPAAQQPETGWAEARRLGRKKVRTWLPAVEDRSGPPRNRTGPEWNIVRGED</sequence>
<feature type="region of interest" description="Disordered" evidence="1">
    <location>
        <begin position="1"/>
        <end position="69"/>
    </location>
</feature>
<organism evidence="2 3">
    <name type="scientific">Streptomyces thermogriseus</name>
    <dbReference type="NCBI Taxonomy" id="75292"/>
    <lineage>
        <taxon>Bacteria</taxon>
        <taxon>Bacillati</taxon>
        <taxon>Actinomycetota</taxon>
        <taxon>Actinomycetes</taxon>
        <taxon>Kitasatosporales</taxon>
        <taxon>Streptomycetaceae</taxon>
        <taxon>Streptomyces</taxon>
    </lineage>
</organism>
<feature type="compositionally biased region" description="Low complexity" evidence="1">
    <location>
        <begin position="10"/>
        <end position="22"/>
    </location>
</feature>
<evidence type="ECO:0000313" key="2">
    <source>
        <dbReference type="EMBL" id="GAA1012272.1"/>
    </source>
</evidence>
<proteinExistence type="predicted"/>
<name>A0ABN1T2A4_9ACTN</name>
<evidence type="ECO:0000256" key="1">
    <source>
        <dbReference type="SAM" id="MobiDB-lite"/>
    </source>
</evidence>
<dbReference type="Proteomes" id="UP001501072">
    <property type="component" value="Unassembled WGS sequence"/>
</dbReference>
<reference evidence="2 3" key="1">
    <citation type="journal article" date="2019" name="Int. J. Syst. Evol. Microbiol.">
        <title>The Global Catalogue of Microorganisms (GCM) 10K type strain sequencing project: providing services to taxonomists for standard genome sequencing and annotation.</title>
        <authorList>
            <consortium name="The Broad Institute Genomics Platform"/>
            <consortium name="The Broad Institute Genome Sequencing Center for Infectious Disease"/>
            <person name="Wu L."/>
            <person name="Ma J."/>
        </authorList>
    </citation>
    <scope>NUCLEOTIDE SEQUENCE [LARGE SCALE GENOMIC DNA]</scope>
    <source>
        <strain evidence="2 3">JCM 11269</strain>
    </source>
</reference>
<accession>A0ABN1T2A4</accession>
<comment type="caution">
    <text evidence="2">The sequence shown here is derived from an EMBL/GenBank/DDBJ whole genome shotgun (WGS) entry which is preliminary data.</text>
</comment>
<dbReference type="RefSeq" id="WP_086793958.1">
    <property type="nucleotide sequence ID" value="NZ_BAAAHU010000037.1"/>
</dbReference>
<protein>
    <submittedName>
        <fullName evidence="2">Uncharacterized protein</fullName>
    </submittedName>
</protein>